<dbReference type="Proteomes" id="UP001494902">
    <property type="component" value="Unassembled WGS sequence"/>
</dbReference>
<dbReference type="InterPro" id="IPR000888">
    <property type="entry name" value="RmlC-like"/>
</dbReference>
<evidence type="ECO:0000256" key="1">
    <source>
        <dbReference type="ARBA" id="ARBA00010154"/>
    </source>
</evidence>
<dbReference type="EC" id="5.1.3.13" evidence="2"/>
<keyword evidence="2" id="KW-0413">Isomerase</keyword>
<dbReference type="Gene3D" id="2.60.120.10">
    <property type="entry name" value="Jelly Rolls"/>
    <property type="match status" value="1"/>
</dbReference>
<dbReference type="EMBL" id="JBEDNQ010000002">
    <property type="protein sequence ID" value="MEQ3550171.1"/>
    <property type="molecule type" value="Genomic_DNA"/>
</dbReference>
<dbReference type="GO" id="GO:0008830">
    <property type="term" value="F:dTDP-4-dehydrorhamnose 3,5-epimerase activity"/>
    <property type="evidence" value="ECO:0007669"/>
    <property type="project" value="UniProtKB-EC"/>
</dbReference>
<evidence type="ECO:0000313" key="3">
    <source>
        <dbReference type="Proteomes" id="UP001494902"/>
    </source>
</evidence>
<keyword evidence="3" id="KW-1185">Reference proteome</keyword>
<dbReference type="InterPro" id="IPR011051">
    <property type="entry name" value="RmlC_Cupin_sf"/>
</dbReference>
<dbReference type="InterPro" id="IPR014710">
    <property type="entry name" value="RmlC-like_jellyroll"/>
</dbReference>
<gene>
    <name evidence="2" type="primary">rfbC</name>
    <name evidence="2" type="ORF">WIS52_06770</name>
</gene>
<dbReference type="PANTHER" id="PTHR21047:SF2">
    <property type="entry name" value="THYMIDINE DIPHOSPHO-4-KETO-RHAMNOSE 3,5-EPIMERASE"/>
    <property type="match status" value="1"/>
</dbReference>
<reference evidence="2 3" key="1">
    <citation type="submission" date="2024-03" db="EMBL/GenBank/DDBJ databases">
        <title>Draft genome sequence of Pseudonocardia nematodicida JCM 31783.</title>
        <authorList>
            <person name="Butdee W."/>
            <person name="Duangmal K."/>
        </authorList>
    </citation>
    <scope>NUCLEOTIDE SEQUENCE [LARGE SCALE GENOMIC DNA]</scope>
    <source>
        <strain evidence="2 3">JCM 31783</strain>
    </source>
</reference>
<organism evidence="2 3">
    <name type="scientific">Pseudonocardia nematodicida</name>
    <dbReference type="NCBI Taxonomy" id="1206997"/>
    <lineage>
        <taxon>Bacteria</taxon>
        <taxon>Bacillati</taxon>
        <taxon>Actinomycetota</taxon>
        <taxon>Actinomycetes</taxon>
        <taxon>Pseudonocardiales</taxon>
        <taxon>Pseudonocardiaceae</taxon>
        <taxon>Pseudonocardia</taxon>
    </lineage>
</organism>
<dbReference type="SUPFAM" id="SSF51182">
    <property type="entry name" value="RmlC-like cupins"/>
    <property type="match status" value="1"/>
</dbReference>
<proteinExistence type="inferred from homology"/>
<dbReference type="PANTHER" id="PTHR21047">
    <property type="entry name" value="DTDP-6-DEOXY-D-GLUCOSE-3,5 EPIMERASE"/>
    <property type="match status" value="1"/>
</dbReference>
<dbReference type="RefSeq" id="WP_349297251.1">
    <property type="nucleotide sequence ID" value="NZ_JBEDNQ010000002.1"/>
</dbReference>
<accession>A0ABV1K6P7</accession>
<protein>
    <submittedName>
        <fullName evidence="2">dTDP-4-dehydrorhamnose 3,5-epimerase</fullName>
        <ecNumber evidence="2">5.1.3.13</ecNumber>
    </submittedName>
</protein>
<comment type="caution">
    <text evidence="2">The sequence shown here is derived from an EMBL/GenBank/DDBJ whole genome shotgun (WGS) entry which is preliminary data.</text>
</comment>
<dbReference type="CDD" id="cd00438">
    <property type="entry name" value="cupin_RmlC"/>
    <property type="match status" value="1"/>
</dbReference>
<comment type="similarity">
    <text evidence="1">Belongs to the dTDP-4-dehydrorhamnose 3,5-epimerase family.</text>
</comment>
<evidence type="ECO:0000313" key="2">
    <source>
        <dbReference type="EMBL" id="MEQ3550171.1"/>
    </source>
</evidence>
<sequence length="207" mass="22316">MTSSEIELPGGVRGRPLAVEGAWEFAPPVHGDARGVFVSPYQEPAFVEAVGHPLPVVQTNQNRSAAGVIRGVHFVLGQEKLVHCSRGRALDLVVDLRVGSPTFGAWDAVEMDDESFRALYFPPGTGHAFAARADDTVMSYLVSTSYDPEAERTVHPLDAELALPWPAGADPILSARDRDAPTLRGAAERGLLPHYPEVPHVARPARQ</sequence>
<dbReference type="Pfam" id="PF00908">
    <property type="entry name" value="dTDP_sugar_isom"/>
    <property type="match status" value="1"/>
</dbReference>
<name>A0ABV1K6P7_9PSEU</name>